<gene>
    <name evidence="1" type="ORF">LCGC14_0935640</name>
</gene>
<protein>
    <submittedName>
        <fullName evidence="1">Uncharacterized protein</fullName>
    </submittedName>
</protein>
<reference evidence="1" key="1">
    <citation type="journal article" date="2015" name="Nature">
        <title>Complex archaea that bridge the gap between prokaryotes and eukaryotes.</title>
        <authorList>
            <person name="Spang A."/>
            <person name="Saw J.H."/>
            <person name="Jorgensen S.L."/>
            <person name="Zaremba-Niedzwiedzka K."/>
            <person name="Martijn J."/>
            <person name="Lind A.E."/>
            <person name="van Eijk R."/>
            <person name="Schleper C."/>
            <person name="Guy L."/>
            <person name="Ettema T.J."/>
        </authorList>
    </citation>
    <scope>NUCLEOTIDE SEQUENCE</scope>
</reference>
<comment type="caution">
    <text evidence="1">The sequence shown here is derived from an EMBL/GenBank/DDBJ whole genome shotgun (WGS) entry which is preliminary data.</text>
</comment>
<accession>A0A0F9P7S3</accession>
<dbReference type="EMBL" id="LAZR01003242">
    <property type="protein sequence ID" value="KKN20427.1"/>
    <property type="molecule type" value="Genomic_DNA"/>
</dbReference>
<sequence length="99" mass="10424">MATATLTPFTVDAAGDPEPVTVPVACKTIEVREQGDPTTDYFVRAPSKTDGQHRRFAGSATIFRAIGRMFQPGEIVGYLETVAGSVTFSGITDAEAGEA</sequence>
<proteinExistence type="predicted"/>
<dbReference type="AlphaFoldDB" id="A0A0F9P7S3"/>
<name>A0A0F9P7S3_9ZZZZ</name>
<organism evidence="1">
    <name type="scientific">marine sediment metagenome</name>
    <dbReference type="NCBI Taxonomy" id="412755"/>
    <lineage>
        <taxon>unclassified sequences</taxon>
        <taxon>metagenomes</taxon>
        <taxon>ecological metagenomes</taxon>
    </lineage>
</organism>
<evidence type="ECO:0000313" key="1">
    <source>
        <dbReference type="EMBL" id="KKN20427.1"/>
    </source>
</evidence>